<dbReference type="Pfam" id="PF01523">
    <property type="entry name" value="PmbA_TldD_1st"/>
    <property type="match status" value="1"/>
</dbReference>
<dbReference type="PANTHER" id="PTHR43421">
    <property type="entry name" value="METALLOPROTEASE PMBA"/>
    <property type="match status" value="1"/>
</dbReference>
<dbReference type="EnsemblBacteria" id="ABF43759">
    <property type="protein sequence ID" value="ABF43759"/>
    <property type="gene ID" value="Acid345_4760"/>
</dbReference>
<evidence type="ECO:0000313" key="5">
    <source>
        <dbReference type="EMBL" id="ABF43759.1"/>
    </source>
</evidence>
<protein>
    <submittedName>
        <fullName evidence="5">Microcin-processing peptidase 1</fullName>
    </submittedName>
</protein>
<dbReference type="Pfam" id="PF19290">
    <property type="entry name" value="PmbA_TldD_2nd"/>
    <property type="match status" value="1"/>
</dbReference>
<dbReference type="InterPro" id="IPR047657">
    <property type="entry name" value="PmbA"/>
</dbReference>
<evidence type="ECO:0000256" key="1">
    <source>
        <dbReference type="ARBA" id="ARBA00005836"/>
    </source>
</evidence>
<dbReference type="eggNOG" id="COG0312">
    <property type="taxonomic scope" value="Bacteria"/>
</dbReference>
<dbReference type="InterPro" id="IPR035068">
    <property type="entry name" value="TldD/PmbA_N"/>
</dbReference>
<dbReference type="HOGENOM" id="CLU_026425_0_0_0"/>
<accession>Q1IH91</accession>
<evidence type="ECO:0000259" key="2">
    <source>
        <dbReference type="Pfam" id="PF01523"/>
    </source>
</evidence>
<dbReference type="Proteomes" id="UP000002432">
    <property type="component" value="Chromosome"/>
</dbReference>
<dbReference type="GO" id="GO:0006508">
    <property type="term" value="P:proteolysis"/>
    <property type="evidence" value="ECO:0007669"/>
    <property type="project" value="InterPro"/>
</dbReference>
<dbReference type="InterPro" id="IPR045570">
    <property type="entry name" value="Metalloprtase-TldD/E_cen_dom"/>
</dbReference>
<dbReference type="GO" id="GO:0005829">
    <property type="term" value="C:cytosol"/>
    <property type="evidence" value="ECO:0007669"/>
    <property type="project" value="TreeGrafter"/>
</dbReference>
<feature type="domain" description="Metalloprotease TldD/E central" evidence="4">
    <location>
        <begin position="129"/>
        <end position="235"/>
    </location>
</feature>
<dbReference type="EMBL" id="CP000360">
    <property type="protein sequence ID" value="ABF43759.1"/>
    <property type="molecule type" value="Genomic_DNA"/>
</dbReference>
<comment type="similarity">
    <text evidence="1">Belongs to the peptidase U62 family.</text>
</comment>
<evidence type="ECO:0000313" key="6">
    <source>
        <dbReference type="Proteomes" id="UP000002432"/>
    </source>
</evidence>
<keyword evidence="6" id="KW-1185">Reference proteome</keyword>
<dbReference type="RefSeq" id="WP_011525555.1">
    <property type="nucleotide sequence ID" value="NC_008009.1"/>
</dbReference>
<organism evidence="5 6">
    <name type="scientific">Koribacter versatilis (strain Ellin345)</name>
    <dbReference type="NCBI Taxonomy" id="204669"/>
    <lineage>
        <taxon>Bacteria</taxon>
        <taxon>Pseudomonadati</taxon>
        <taxon>Acidobacteriota</taxon>
        <taxon>Terriglobia</taxon>
        <taxon>Terriglobales</taxon>
        <taxon>Candidatus Korobacteraceae</taxon>
        <taxon>Candidatus Korobacter</taxon>
    </lineage>
</organism>
<dbReference type="GO" id="GO:0008237">
    <property type="term" value="F:metallopeptidase activity"/>
    <property type="evidence" value="ECO:0007669"/>
    <property type="project" value="InterPro"/>
</dbReference>
<dbReference type="OrthoDB" id="9803213at2"/>
<feature type="domain" description="Metalloprotease TldD/E C-terminal" evidence="3">
    <location>
        <begin position="243"/>
        <end position="459"/>
    </location>
</feature>
<dbReference type="InterPro" id="IPR045569">
    <property type="entry name" value="Metalloprtase-TldD/E_C"/>
</dbReference>
<evidence type="ECO:0000259" key="3">
    <source>
        <dbReference type="Pfam" id="PF19289"/>
    </source>
</evidence>
<dbReference type="SUPFAM" id="SSF111283">
    <property type="entry name" value="Putative modulator of DNA gyrase, PmbA/TldD"/>
    <property type="match status" value="1"/>
</dbReference>
<dbReference type="Pfam" id="PF19289">
    <property type="entry name" value="PmbA_TldD_3rd"/>
    <property type="match status" value="1"/>
</dbReference>
<gene>
    <name evidence="5" type="ordered locus">Acid345_4760</name>
</gene>
<dbReference type="InterPro" id="IPR036059">
    <property type="entry name" value="TldD/PmbA_sf"/>
</dbReference>
<sequence>MSTTTPVQSVSTVDLRELSADVVRKAMKGGATAAEVVLRDGSEFSTTVRLGEVETLKESGSRSMGVRVFFGKRSASTWSSDFSPQGIDNMVRGALDLAKITSEDPFSGIPEPEQLGQITTNLDLYYEDVYSLSTADRIDYAKRAERAAMEADPRIQNSDGASFDAANGVKVLANSNGFIGDYSRSYCSVSAVPIAQQEGSAMQRDYWFSVARTLSMLESPEDVGREAARRALRRLGAKKVKTARVPIVFDPLVAGSLLGHIFEAVNGDSVYRGASYLAGKLNEKIAGANVTIVDDGTMVGGFGSSPFDAEGVPTRRTVVIEKGILNSYLLNTYTAKKLKLQTTGNAARGLAGTPGIGAGNFFMEPGTRTPQQIFADVKDGFYVTEFLGSGVNLVTGDFSRGASGVWIQNGELTFPVEEVTVAGNLRDMLHSVVEIGNDLEFRGSVACPTMRIDGMTVGGE</sequence>
<dbReference type="InterPro" id="IPR002510">
    <property type="entry name" value="Metalloprtase-TldD/E_N"/>
</dbReference>
<dbReference type="Gene3D" id="3.30.2290.10">
    <property type="entry name" value="PmbA/TldD superfamily"/>
    <property type="match status" value="1"/>
</dbReference>
<dbReference type="STRING" id="204669.Acid345_4760"/>
<reference evidence="5 6" key="1">
    <citation type="journal article" date="2009" name="Appl. Environ. Microbiol.">
        <title>Three genomes from the phylum Acidobacteria provide insight into the lifestyles of these microorganisms in soils.</title>
        <authorList>
            <person name="Ward N.L."/>
            <person name="Challacombe J.F."/>
            <person name="Janssen P.H."/>
            <person name="Henrissat B."/>
            <person name="Coutinho P.M."/>
            <person name="Wu M."/>
            <person name="Xie G."/>
            <person name="Haft D.H."/>
            <person name="Sait M."/>
            <person name="Badger J."/>
            <person name="Barabote R.D."/>
            <person name="Bradley B."/>
            <person name="Brettin T.S."/>
            <person name="Brinkac L.M."/>
            <person name="Bruce D."/>
            <person name="Creasy T."/>
            <person name="Daugherty S.C."/>
            <person name="Davidsen T.M."/>
            <person name="DeBoy R.T."/>
            <person name="Detter J.C."/>
            <person name="Dodson R.J."/>
            <person name="Durkin A.S."/>
            <person name="Ganapathy A."/>
            <person name="Gwinn-Giglio M."/>
            <person name="Han C.S."/>
            <person name="Khouri H."/>
            <person name="Kiss H."/>
            <person name="Kothari S.P."/>
            <person name="Madupu R."/>
            <person name="Nelson K.E."/>
            <person name="Nelson W.C."/>
            <person name="Paulsen I."/>
            <person name="Penn K."/>
            <person name="Ren Q."/>
            <person name="Rosovitz M.J."/>
            <person name="Selengut J.D."/>
            <person name="Shrivastava S."/>
            <person name="Sullivan S.A."/>
            <person name="Tapia R."/>
            <person name="Thompson L.S."/>
            <person name="Watkins K.L."/>
            <person name="Yang Q."/>
            <person name="Yu C."/>
            <person name="Zafar N."/>
            <person name="Zhou L."/>
            <person name="Kuske C.R."/>
        </authorList>
    </citation>
    <scope>NUCLEOTIDE SEQUENCE [LARGE SCALE GENOMIC DNA]</scope>
    <source>
        <strain evidence="5 6">Ellin345</strain>
    </source>
</reference>
<dbReference type="AlphaFoldDB" id="Q1IH91"/>
<proteinExistence type="inferred from homology"/>
<feature type="domain" description="Metalloprotease TldD/E N-terminal" evidence="2">
    <location>
        <begin position="34"/>
        <end position="98"/>
    </location>
</feature>
<name>Q1IH91_KORVE</name>
<evidence type="ECO:0000259" key="4">
    <source>
        <dbReference type="Pfam" id="PF19290"/>
    </source>
</evidence>
<dbReference type="PANTHER" id="PTHR43421:SF1">
    <property type="entry name" value="METALLOPROTEASE PMBA"/>
    <property type="match status" value="1"/>
</dbReference>
<dbReference type="KEGG" id="aba:Acid345_4760"/>